<dbReference type="RefSeq" id="WP_378800987.1">
    <property type="nucleotide sequence ID" value="NZ_JBHUER010000013.1"/>
</dbReference>
<evidence type="ECO:0000256" key="1">
    <source>
        <dbReference type="ARBA" id="ARBA00022679"/>
    </source>
</evidence>
<keyword evidence="4" id="KW-1185">Reference proteome</keyword>
<reference evidence="4" key="1">
    <citation type="journal article" date="2019" name="Int. J. Syst. Evol. Microbiol.">
        <title>The Global Catalogue of Microorganisms (GCM) 10K type strain sequencing project: providing services to taxonomists for standard genome sequencing and annotation.</title>
        <authorList>
            <consortium name="The Broad Institute Genomics Platform"/>
            <consortium name="The Broad Institute Genome Sequencing Center for Infectious Disease"/>
            <person name="Wu L."/>
            <person name="Ma J."/>
        </authorList>
    </citation>
    <scope>NUCLEOTIDE SEQUENCE [LARGE SCALE GENOMIC DNA]</scope>
    <source>
        <strain evidence="4">KCTC 23707</strain>
    </source>
</reference>
<dbReference type="PANTHER" id="PTHR12203">
    <property type="entry name" value="KDEL LYS-ASP-GLU-LEU CONTAINING - RELATED"/>
    <property type="match status" value="1"/>
</dbReference>
<evidence type="ECO:0000313" key="4">
    <source>
        <dbReference type="Proteomes" id="UP001597308"/>
    </source>
</evidence>
<proteinExistence type="predicted"/>
<sequence>MAIDRLAFYAGALAKTDRAVYRITDWAAGILAPTYLTRVAETERERYIPKKFGQHDGWLFLNYFDQIAPIVDQFAGRKVAFLLKHGDVTANTILPSFAKTRPVGSYGNSIILKLNTNRHWSQADFDEVKANDMPFAEKAKRVVWRGVSSGHWYADPKSRHSDYQSARFNLVLDWALANEDWVDVGLTKTTRQFDNPKSGYLPTGAVQKYRKPPVSIAEQLKSKYILVPEGKDVATGLKWALTSRSVVMMPKPTISSWLMEEKLEPWKHFIPVKKDFSDLREKFELANENPDLCESILDEANAYMRQFEDDAQEKALQTKLFEMYLERIKFKVSPGLGVRSFEALNVRWEKA</sequence>
<dbReference type="Proteomes" id="UP001597308">
    <property type="component" value="Unassembled WGS sequence"/>
</dbReference>
<gene>
    <name evidence="3" type="ORF">ACFSCV_18170</name>
</gene>
<feature type="domain" description="Glycosyl transferase CAP10" evidence="2">
    <location>
        <begin position="78"/>
        <end position="319"/>
    </location>
</feature>
<dbReference type="GO" id="GO:0016740">
    <property type="term" value="F:transferase activity"/>
    <property type="evidence" value="ECO:0007669"/>
    <property type="project" value="UniProtKB-KW"/>
</dbReference>
<evidence type="ECO:0000313" key="3">
    <source>
        <dbReference type="EMBL" id="MFD1704937.1"/>
    </source>
</evidence>
<dbReference type="SMART" id="SM00672">
    <property type="entry name" value="CAP10"/>
    <property type="match status" value="1"/>
</dbReference>
<dbReference type="EMBL" id="JBHUER010000013">
    <property type="protein sequence ID" value="MFD1704937.1"/>
    <property type="molecule type" value="Genomic_DNA"/>
</dbReference>
<name>A0ABW4KD66_9HYPH</name>
<dbReference type="InterPro" id="IPR051091">
    <property type="entry name" value="O-Glucosyltr/Glycosyltrsf_90"/>
</dbReference>
<organism evidence="3 4">
    <name type="scientific">Methylopila henanensis</name>
    <dbReference type="NCBI Taxonomy" id="873516"/>
    <lineage>
        <taxon>Bacteria</taxon>
        <taxon>Pseudomonadati</taxon>
        <taxon>Pseudomonadota</taxon>
        <taxon>Alphaproteobacteria</taxon>
        <taxon>Hyphomicrobiales</taxon>
        <taxon>Methylopilaceae</taxon>
        <taxon>Methylopila</taxon>
    </lineage>
</organism>
<dbReference type="Pfam" id="PF05686">
    <property type="entry name" value="Glyco_transf_90"/>
    <property type="match status" value="1"/>
</dbReference>
<dbReference type="InterPro" id="IPR006598">
    <property type="entry name" value="CAP10"/>
</dbReference>
<dbReference type="PANTHER" id="PTHR12203:SF35">
    <property type="entry name" value="PROTEIN O-GLUCOSYLTRANSFERASE 1"/>
    <property type="match status" value="1"/>
</dbReference>
<evidence type="ECO:0000259" key="2">
    <source>
        <dbReference type="SMART" id="SM00672"/>
    </source>
</evidence>
<comment type="caution">
    <text evidence="3">The sequence shown here is derived from an EMBL/GenBank/DDBJ whole genome shotgun (WGS) entry which is preliminary data.</text>
</comment>
<keyword evidence="1 3" id="KW-0808">Transferase</keyword>
<protein>
    <submittedName>
        <fullName evidence="3">Glycosyl transferase family 90</fullName>
    </submittedName>
</protein>
<accession>A0ABW4KD66</accession>